<sequence length="442" mass="48139">MSRISIVLLAACALCLAATKQRSASSGNFNVLSLSVNGLVAILDPSGISDKDKTRNTMYMGMALSLHNYTIVNVQQDFDYHKALYQYDKHRFRTITSGDAPSGSGLNTLSNYPWVDFSRIEWFVCSEACLTSQGFTFMRMRIDEGVYIDVINLEANPGTKSADRMARHSNIQQARGLSNFITFNSYGNAVIVFGNTNSHYTRSDDNIQFLITENGLTDAWVQATGGKAPTPDAGADVCSDGIPVDISCESVEKVLYRGSPAISITSSGLYYDTSRFLSPEGNTLANRNPIRVEFQWGLNSALRQSDLYGGPHGTWFNDLPLLPLSPKLSSITLRGGNRLDGITLTLTSGQRFTHGGTGGTATSLQLFSGEYITSVKLCWGKRNGHTRNFYAQATTNQENVIQAGQMTDDCATAIAPSNYGVVGTYGQDGKEIDQLGFLYAPQ</sequence>
<dbReference type="SUPFAM" id="SSF51101">
    <property type="entry name" value="Mannose-binding lectins"/>
    <property type="match status" value="1"/>
</dbReference>
<dbReference type="Gene3D" id="2.100.10.30">
    <property type="entry name" value="Jacalin-like lectin domain"/>
    <property type="match status" value="1"/>
</dbReference>
<evidence type="ECO:0000256" key="1">
    <source>
        <dbReference type="SAM" id="SignalP"/>
    </source>
</evidence>
<comment type="caution">
    <text evidence="3">The sequence shown here is derived from an EMBL/GenBank/DDBJ whole genome shotgun (WGS) entry which is preliminary data.</text>
</comment>
<dbReference type="Gene3D" id="3.60.10.10">
    <property type="entry name" value="Endonuclease/exonuclease/phosphatase"/>
    <property type="match status" value="1"/>
</dbReference>
<feature type="signal peptide" evidence="1">
    <location>
        <begin position="1"/>
        <end position="17"/>
    </location>
</feature>
<protein>
    <recommendedName>
        <fullName evidence="2">Jacalin-type lectin domain-containing protein</fullName>
    </recommendedName>
</protein>
<dbReference type="SUPFAM" id="SSF56219">
    <property type="entry name" value="DNase I-like"/>
    <property type="match status" value="1"/>
</dbReference>
<gene>
    <name evidence="3" type="ORF">RDB_LOCUS131041</name>
</gene>
<dbReference type="Pfam" id="PF01419">
    <property type="entry name" value="Jacalin"/>
    <property type="match status" value="1"/>
</dbReference>
<dbReference type="InterPro" id="IPR001229">
    <property type="entry name" value="Jacalin-like_lectin_dom"/>
</dbReference>
<feature type="domain" description="Jacalin-type lectin" evidence="2">
    <location>
        <begin position="302"/>
        <end position="441"/>
    </location>
</feature>
<dbReference type="AlphaFoldDB" id="A0A8H3CQP8"/>
<accession>A0A8H3CQP8</accession>
<dbReference type="SMART" id="SM00915">
    <property type="entry name" value="Jacalin"/>
    <property type="match status" value="1"/>
</dbReference>
<keyword evidence="1" id="KW-0732">Signal</keyword>
<dbReference type="PROSITE" id="PS51752">
    <property type="entry name" value="JACALIN_LECTIN"/>
    <property type="match status" value="1"/>
</dbReference>
<evidence type="ECO:0000313" key="3">
    <source>
        <dbReference type="EMBL" id="CAE6492614.1"/>
    </source>
</evidence>
<dbReference type="EMBL" id="CAJMWT010004571">
    <property type="protein sequence ID" value="CAE6492614.1"/>
    <property type="molecule type" value="Genomic_DNA"/>
</dbReference>
<dbReference type="InterPro" id="IPR036404">
    <property type="entry name" value="Jacalin-like_lectin_dom_sf"/>
</dbReference>
<dbReference type="OrthoDB" id="5852090at2759"/>
<name>A0A8H3CQP8_9AGAM</name>
<proteinExistence type="predicted"/>
<reference evidence="3" key="1">
    <citation type="submission" date="2021-01" db="EMBL/GenBank/DDBJ databases">
        <authorList>
            <person name="Kaushik A."/>
        </authorList>
    </citation>
    <scope>NUCLEOTIDE SEQUENCE</scope>
    <source>
        <strain evidence="3">AG2-2IIIB</strain>
    </source>
</reference>
<evidence type="ECO:0000259" key="2">
    <source>
        <dbReference type="PROSITE" id="PS51752"/>
    </source>
</evidence>
<organism evidence="3 4">
    <name type="scientific">Rhizoctonia solani</name>
    <dbReference type="NCBI Taxonomy" id="456999"/>
    <lineage>
        <taxon>Eukaryota</taxon>
        <taxon>Fungi</taxon>
        <taxon>Dikarya</taxon>
        <taxon>Basidiomycota</taxon>
        <taxon>Agaricomycotina</taxon>
        <taxon>Agaricomycetes</taxon>
        <taxon>Cantharellales</taxon>
        <taxon>Ceratobasidiaceae</taxon>
        <taxon>Rhizoctonia</taxon>
    </lineage>
</organism>
<feature type="chain" id="PRO_5034285676" description="Jacalin-type lectin domain-containing protein" evidence="1">
    <location>
        <begin position="18"/>
        <end position="442"/>
    </location>
</feature>
<dbReference type="Proteomes" id="UP000663843">
    <property type="component" value="Unassembled WGS sequence"/>
</dbReference>
<dbReference type="InterPro" id="IPR036691">
    <property type="entry name" value="Endo/exonu/phosph_ase_sf"/>
</dbReference>
<evidence type="ECO:0000313" key="4">
    <source>
        <dbReference type="Proteomes" id="UP000663843"/>
    </source>
</evidence>